<name>A0AAD7TFI8_9APHY</name>
<evidence type="ECO:0000313" key="2">
    <source>
        <dbReference type="EMBL" id="KAJ8455221.1"/>
    </source>
</evidence>
<comment type="caution">
    <text evidence="2">The sequence shown here is derived from an EMBL/GenBank/DDBJ whole genome shotgun (WGS) entry which is preliminary data.</text>
</comment>
<feature type="repeat" description="TPR" evidence="1">
    <location>
        <begin position="62"/>
        <end position="95"/>
    </location>
</feature>
<protein>
    <recommendedName>
        <fullName evidence="4">Tetratricopeptide repeat protein</fullName>
    </recommendedName>
</protein>
<dbReference type="SUPFAM" id="SSF48452">
    <property type="entry name" value="TPR-like"/>
    <property type="match status" value="1"/>
</dbReference>
<dbReference type="Pfam" id="PF13424">
    <property type="entry name" value="TPR_12"/>
    <property type="match status" value="1"/>
</dbReference>
<dbReference type="PROSITE" id="PS50005">
    <property type="entry name" value="TPR"/>
    <property type="match status" value="1"/>
</dbReference>
<gene>
    <name evidence="2" type="ORF">ONZ51_g12564</name>
</gene>
<evidence type="ECO:0000256" key="1">
    <source>
        <dbReference type="PROSITE-ProRule" id="PRU00339"/>
    </source>
</evidence>
<dbReference type="Proteomes" id="UP001215151">
    <property type="component" value="Unassembled WGS sequence"/>
</dbReference>
<dbReference type="EMBL" id="JAPEVG010000804">
    <property type="protein sequence ID" value="KAJ8455221.1"/>
    <property type="molecule type" value="Genomic_DNA"/>
</dbReference>
<dbReference type="SMART" id="SM00028">
    <property type="entry name" value="TPR"/>
    <property type="match status" value="2"/>
</dbReference>
<dbReference type="AlphaFoldDB" id="A0AAD7TFI8"/>
<sequence length="159" mass="17076">MNVSVNVNPSAGAALGLTDGVALQNRALHLEHQGDLTGAEQAFLEAIRLKDAGVGPGHVTTAVSCNGLGELYLKMGRLDQAEHYLNRALRVRVSNGPAADLAVTRDNLGRLYEMKGDLKAARDIREQGAPDNISCGHYDMADWKRHKKYCTRVAAPATA</sequence>
<evidence type="ECO:0000313" key="3">
    <source>
        <dbReference type="Proteomes" id="UP001215151"/>
    </source>
</evidence>
<accession>A0AAD7TFI8</accession>
<keyword evidence="3" id="KW-1185">Reference proteome</keyword>
<evidence type="ECO:0008006" key="4">
    <source>
        <dbReference type="Google" id="ProtNLM"/>
    </source>
</evidence>
<proteinExistence type="predicted"/>
<organism evidence="2 3">
    <name type="scientific">Trametes cubensis</name>
    <dbReference type="NCBI Taxonomy" id="1111947"/>
    <lineage>
        <taxon>Eukaryota</taxon>
        <taxon>Fungi</taxon>
        <taxon>Dikarya</taxon>
        <taxon>Basidiomycota</taxon>
        <taxon>Agaricomycotina</taxon>
        <taxon>Agaricomycetes</taxon>
        <taxon>Polyporales</taxon>
        <taxon>Polyporaceae</taxon>
        <taxon>Trametes</taxon>
    </lineage>
</organism>
<reference evidence="2" key="1">
    <citation type="submission" date="2022-11" db="EMBL/GenBank/DDBJ databases">
        <title>Genome Sequence of Cubamyces cubensis.</title>
        <authorList>
            <person name="Buettner E."/>
        </authorList>
    </citation>
    <scope>NUCLEOTIDE SEQUENCE</scope>
    <source>
        <strain evidence="2">MPL-01</strain>
    </source>
</reference>
<dbReference type="InterPro" id="IPR011990">
    <property type="entry name" value="TPR-like_helical_dom_sf"/>
</dbReference>
<dbReference type="Gene3D" id="1.25.40.10">
    <property type="entry name" value="Tetratricopeptide repeat domain"/>
    <property type="match status" value="1"/>
</dbReference>
<dbReference type="InterPro" id="IPR019734">
    <property type="entry name" value="TPR_rpt"/>
</dbReference>
<keyword evidence="1" id="KW-0802">TPR repeat</keyword>